<organism evidence="2 3">
    <name type="scientific">Blautia hominis</name>
    <dbReference type="NCBI Taxonomy" id="2025493"/>
    <lineage>
        <taxon>Bacteria</taxon>
        <taxon>Bacillati</taxon>
        <taxon>Bacillota</taxon>
        <taxon>Clostridia</taxon>
        <taxon>Lachnospirales</taxon>
        <taxon>Lachnospiraceae</taxon>
        <taxon>Blautia</taxon>
    </lineage>
</organism>
<protein>
    <submittedName>
        <fullName evidence="2">Uncharacterized protein</fullName>
    </submittedName>
</protein>
<feature type="compositionally biased region" description="Basic and acidic residues" evidence="1">
    <location>
        <begin position="79"/>
        <end position="91"/>
    </location>
</feature>
<dbReference type="RefSeq" id="WP_195659640.1">
    <property type="nucleotide sequence ID" value="NZ_BAABYW010000001.1"/>
</dbReference>
<reference evidence="2 3" key="1">
    <citation type="submission" date="2024-04" db="EMBL/GenBank/DDBJ databases">
        <title>Defined microbial consortia suppress multidrug-resistant proinflammatory Enterobacteriaceae via ecological control.</title>
        <authorList>
            <person name="Furuichi M."/>
            <person name="Kawaguchi T."/>
            <person name="Pust M."/>
            <person name="Yasuma K."/>
            <person name="Plichta D."/>
            <person name="Hasegawa N."/>
            <person name="Ohya T."/>
            <person name="Bhattarai S."/>
            <person name="Sasajima S."/>
            <person name="Aoto Y."/>
            <person name="Tuganbaev T."/>
            <person name="Yaginuma M."/>
            <person name="Ueda M."/>
            <person name="Okahashi N."/>
            <person name="Amafuji K."/>
            <person name="Kiridooshi Y."/>
            <person name="Sugita K."/>
            <person name="Strazar M."/>
            <person name="Skelly A."/>
            <person name="Suda W."/>
            <person name="Hattori M."/>
            <person name="Nakamoto N."/>
            <person name="Caballero S."/>
            <person name="Norman J."/>
            <person name="Olle B."/>
            <person name="Tanoue T."/>
            <person name="Arita M."/>
            <person name="Bucci V."/>
            <person name="Atarashi K."/>
            <person name="Xavier R."/>
            <person name="Honda K."/>
        </authorList>
    </citation>
    <scope>NUCLEOTIDE SEQUENCE [LARGE SCALE GENOMIC DNA]</scope>
    <source>
        <strain evidence="3">k04-0078-D8-1</strain>
    </source>
</reference>
<sequence length="138" mass="15575">MEERKKPTRPFSVIYADAKQALTRQVGNTMAAYGLPIFMAEGILSGILAEIRTNAGNELADDTARYEEELKEYYEAQTKEMQETFEKEKADLIQAFENPVDPEDPGEAPSAEPDPDPEPQTTEEKQCIEEETEIEEVD</sequence>
<proteinExistence type="predicted"/>
<evidence type="ECO:0000313" key="3">
    <source>
        <dbReference type="Proteomes" id="UP001600943"/>
    </source>
</evidence>
<feature type="region of interest" description="Disordered" evidence="1">
    <location>
        <begin position="79"/>
        <end position="138"/>
    </location>
</feature>
<dbReference type="EMBL" id="BAABYW010000001">
    <property type="protein sequence ID" value="GAA6408005.1"/>
    <property type="molecule type" value="Genomic_DNA"/>
</dbReference>
<comment type="caution">
    <text evidence="2">The sequence shown here is derived from an EMBL/GenBank/DDBJ whole genome shotgun (WGS) entry which is preliminary data.</text>
</comment>
<name>A0ABQ0B971_9FIRM</name>
<gene>
    <name evidence="2" type="ORF">K040078D81_21220</name>
</gene>
<feature type="compositionally biased region" description="Acidic residues" evidence="1">
    <location>
        <begin position="129"/>
        <end position="138"/>
    </location>
</feature>
<dbReference type="Proteomes" id="UP001600943">
    <property type="component" value="Unassembled WGS sequence"/>
</dbReference>
<evidence type="ECO:0000256" key="1">
    <source>
        <dbReference type="SAM" id="MobiDB-lite"/>
    </source>
</evidence>
<accession>A0ABQ0B971</accession>
<keyword evidence="3" id="KW-1185">Reference proteome</keyword>
<evidence type="ECO:0000313" key="2">
    <source>
        <dbReference type="EMBL" id="GAA6408005.1"/>
    </source>
</evidence>